<protein>
    <submittedName>
        <fullName evidence="2">Uncharacterized protein</fullName>
    </submittedName>
</protein>
<dbReference type="Proteomes" id="UP001529510">
    <property type="component" value="Unassembled WGS sequence"/>
</dbReference>
<feature type="non-terminal residue" evidence="2">
    <location>
        <position position="1"/>
    </location>
</feature>
<dbReference type="AlphaFoldDB" id="A0ABD0NBC5"/>
<comment type="caution">
    <text evidence="2">The sequence shown here is derived from an EMBL/GenBank/DDBJ whole genome shotgun (WGS) entry which is preliminary data.</text>
</comment>
<feature type="region of interest" description="Disordered" evidence="1">
    <location>
        <begin position="1"/>
        <end position="83"/>
    </location>
</feature>
<keyword evidence="3" id="KW-1185">Reference proteome</keyword>
<gene>
    <name evidence="2" type="ORF">M9458_046638</name>
</gene>
<feature type="compositionally biased region" description="Acidic residues" evidence="1">
    <location>
        <begin position="33"/>
        <end position="51"/>
    </location>
</feature>
<dbReference type="EMBL" id="JAMKFB020000023">
    <property type="protein sequence ID" value="KAL0158562.1"/>
    <property type="molecule type" value="Genomic_DNA"/>
</dbReference>
<sequence>RLQEAESEQPASKRKSHPLKLAMDEGFNAESEGSGEETELREEEEEVDDEQAQQKAGDQEREEEEQEKQNTESNNTEEEDGDE</sequence>
<evidence type="ECO:0000313" key="2">
    <source>
        <dbReference type="EMBL" id="KAL0158562.1"/>
    </source>
</evidence>
<accession>A0ABD0NBC5</accession>
<evidence type="ECO:0000313" key="3">
    <source>
        <dbReference type="Proteomes" id="UP001529510"/>
    </source>
</evidence>
<reference evidence="2 3" key="1">
    <citation type="submission" date="2024-05" db="EMBL/GenBank/DDBJ databases">
        <title>Genome sequencing and assembly of Indian major carp, Cirrhinus mrigala (Hamilton, 1822).</title>
        <authorList>
            <person name="Mohindra V."/>
            <person name="Chowdhury L.M."/>
            <person name="Lal K."/>
            <person name="Jena J.K."/>
        </authorList>
    </citation>
    <scope>NUCLEOTIDE SEQUENCE [LARGE SCALE GENOMIC DNA]</scope>
    <source>
        <strain evidence="2">CM1030</strain>
        <tissue evidence="2">Blood</tissue>
    </source>
</reference>
<proteinExistence type="predicted"/>
<name>A0ABD0NBC5_CIRMR</name>
<organism evidence="2 3">
    <name type="scientific">Cirrhinus mrigala</name>
    <name type="common">Mrigala</name>
    <dbReference type="NCBI Taxonomy" id="683832"/>
    <lineage>
        <taxon>Eukaryota</taxon>
        <taxon>Metazoa</taxon>
        <taxon>Chordata</taxon>
        <taxon>Craniata</taxon>
        <taxon>Vertebrata</taxon>
        <taxon>Euteleostomi</taxon>
        <taxon>Actinopterygii</taxon>
        <taxon>Neopterygii</taxon>
        <taxon>Teleostei</taxon>
        <taxon>Ostariophysi</taxon>
        <taxon>Cypriniformes</taxon>
        <taxon>Cyprinidae</taxon>
        <taxon>Labeoninae</taxon>
        <taxon>Labeonini</taxon>
        <taxon>Cirrhinus</taxon>
    </lineage>
</organism>
<feature type="non-terminal residue" evidence="2">
    <location>
        <position position="83"/>
    </location>
</feature>
<evidence type="ECO:0000256" key="1">
    <source>
        <dbReference type="SAM" id="MobiDB-lite"/>
    </source>
</evidence>